<feature type="compositionally biased region" description="Polar residues" evidence="1">
    <location>
        <begin position="148"/>
        <end position="159"/>
    </location>
</feature>
<feature type="domain" description="DUF6570" evidence="2">
    <location>
        <begin position="370"/>
        <end position="511"/>
    </location>
</feature>
<evidence type="ECO:0000313" key="3">
    <source>
        <dbReference type="EMBL" id="EFX77689.1"/>
    </source>
</evidence>
<accession>E9GSC8</accession>
<protein>
    <recommendedName>
        <fullName evidence="2">DUF6570 domain-containing protein</fullName>
    </recommendedName>
</protein>
<sequence length="1565" mass="175048">MSSYGFENKGGKRNLDAGNCKAKKYGGDISILDLFGDQRMENEPEETPLESPYIAIKPKILKNSKSSVPLLPKNLKHSKLSVPLLTPRTTPTPTPSPLVTNLVTVQPIKRLKSDLEETLLESPNIVIQPKIRKHSQSFVSLGTTRVPSVDKQNSLTNSPVERMESDSEETLLESTNIVIQPKILKHSQSFVSLGTTRVPSVDKQNPLTNSPVERRGTSSNQCVYTAEELEQLDLAGLPEPKTKEQLDEIMRLFHAAAHERDVVCCVCDQFLRISESTLVPSTSLPTAFFEKLQQPTGKNGDADVLHPQLVRQYDVSESFPSERNRFAKLLLSPRGIEKHRSSCTPDGISDCDCKPFLRICKKKCYDCLKRNALPKLAVANGNWFGQLPEQLRNMTLGTRSLVRPVHNSGHLVAYSSKTYVGGTSITGHIYSNRLDTPLVRMSLPLQPSEVPLRVIVVSPFSKDETIIQKAKIAAMKKNYIIDPKAIEETLNFWKEVDNKVMAKVEFNKANCDQLPINDVSPSMFTMTATDKEEAETELDGSSDEVVEEAEHSSGGSSLLRTNKEMEEIVITAATVTIGGDTSAELNVHGKVVEALSGNKVLSPSDTNSEIYVVRPDTSFVSDSNPNYLEIHFPDLLPFGRGGTAETRRVKISRKALLAYMLNLSTRQFQEVDFVLPMYDMVTRQQVSTIGFVRSKIPSRRRGVDGTLSTKAEAFGQISLEDMKKVCEHKINCAKTASKGGTLPPPPVSLDGVAAEFFNDITVATKHNQHSMAAAAENRGGVYAAHNSLGKAHIWFTFCPDDTRSLKILWYALGPEQWAIYKDQIPDGIIRFEALANRPVAGALNFERCLNIAIEYLVGWDSEANAPLKNRGVWGTPSGHLRIFEEQFRLTLHSHHLIWLHGHQQKENQLKAAQSLSAASNSINFEVPARELALPSTEADTITNCLDVNCAGQLQLDSEKVLFKMRHRPVVPASEANALKCDACNKNYSISQTIDAALERGFQRCFGRSKLTEEETINLVWQQLRAKPPATETLDLDCWLLHLSSIQLLVNMHDWKHRESCFKNGRDLCRHNNPHLPTNATTVEPVFAVNLDPVTNEPQPPDALNDVIVHLNINLRKRTPFLFLTDCNIYALAVFNCNNCTRYVENQKVSLYYGAYASKHSTENEKALAEMLRALSGYEEKVENRRLLAENQSEDVLFPSQPPTAASIGLGRLLSAARAATNGETVGALLAAFVARGNLLFDMSHKTAVLPLTQTVAFLQADAIQTNINKRGQVFSVIYDYIYRNRSCEDMTFWTFIESHKMVAKSTSAQYQTDVDGALAEDDFEISTEIDRSLPRRPKLQFLDGHPNQATHCHQQRPRKCWPIYRGKRLPDILNLETDQDKDNDRLEKRELYAQGALIMFIPFRALSDLVIESDRNWWDAYQLNKPQLAKDAKSMTILSNIQNFYESFCRSGVNSKEPEFPNDVNLVEHARLEHERDNDDTPAVDLLEAEQELQTAETTDNAPSIEDPLVAKLTTLHDSLFQLTPPNQTGTRVTVEQAKIAVNQLPKKKENRDVFPSRKSKSTCE</sequence>
<dbReference type="HOGENOM" id="CLU_245732_0_0_1"/>
<dbReference type="Pfam" id="PF20209">
    <property type="entry name" value="DUF6570"/>
    <property type="match status" value="1"/>
</dbReference>
<evidence type="ECO:0000259" key="2">
    <source>
        <dbReference type="Pfam" id="PF20209"/>
    </source>
</evidence>
<feature type="region of interest" description="Disordered" evidence="1">
    <location>
        <begin position="529"/>
        <end position="557"/>
    </location>
</feature>
<dbReference type="OrthoDB" id="6358133at2759"/>
<feature type="region of interest" description="Disordered" evidence="1">
    <location>
        <begin position="148"/>
        <end position="167"/>
    </location>
</feature>
<reference evidence="3 4" key="1">
    <citation type="journal article" date="2011" name="Science">
        <title>The ecoresponsive genome of Daphnia pulex.</title>
        <authorList>
            <person name="Colbourne J.K."/>
            <person name="Pfrender M.E."/>
            <person name="Gilbert D."/>
            <person name="Thomas W.K."/>
            <person name="Tucker A."/>
            <person name="Oakley T.H."/>
            <person name="Tokishita S."/>
            <person name="Aerts A."/>
            <person name="Arnold G.J."/>
            <person name="Basu M.K."/>
            <person name="Bauer D.J."/>
            <person name="Caceres C.E."/>
            <person name="Carmel L."/>
            <person name="Casola C."/>
            <person name="Choi J.H."/>
            <person name="Detter J.C."/>
            <person name="Dong Q."/>
            <person name="Dusheyko S."/>
            <person name="Eads B.D."/>
            <person name="Frohlich T."/>
            <person name="Geiler-Samerotte K.A."/>
            <person name="Gerlach D."/>
            <person name="Hatcher P."/>
            <person name="Jogdeo S."/>
            <person name="Krijgsveld J."/>
            <person name="Kriventseva E.V."/>
            <person name="Kultz D."/>
            <person name="Laforsch C."/>
            <person name="Lindquist E."/>
            <person name="Lopez J."/>
            <person name="Manak J.R."/>
            <person name="Muller J."/>
            <person name="Pangilinan J."/>
            <person name="Patwardhan R.P."/>
            <person name="Pitluck S."/>
            <person name="Pritham E.J."/>
            <person name="Rechtsteiner A."/>
            <person name="Rho M."/>
            <person name="Rogozin I.B."/>
            <person name="Sakarya O."/>
            <person name="Salamov A."/>
            <person name="Schaack S."/>
            <person name="Shapiro H."/>
            <person name="Shiga Y."/>
            <person name="Skalitzky C."/>
            <person name="Smith Z."/>
            <person name="Souvorov A."/>
            <person name="Sung W."/>
            <person name="Tang Z."/>
            <person name="Tsuchiya D."/>
            <person name="Tu H."/>
            <person name="Vos H."/>
            <person name="Wang M."/>
            <person name="Wolf Y.I."/>
            <person name="Yamagata H."/>
            <person name="Yamada T."/>
            <person name="Ye Y."/>
            <person name="Shaw J.R."/>
            <person name="Andrews J."/>
            <person name="Crease T.J."/>
            <person name="Tang H."/>
            <person name="Lucas S.M."/>
            <person name="Robertson H.M."/>
            <person name="Bork P."/>
            <person name="Koonin E.V."/>
            <person name="Zdobnov E.M."/>
            <person name="Grigoriev I.V."/>
            <person name="Lynch M."/>
            <person name="Boore J.L."/>
        </authorList>
    </citation>
    <scope>NUCLEOTIDE SEQUENCE [LARGE SCALE GENOMIC DNA]</scope>
</reference>
<dbReference type="PhylomeDB" id="E9GSC8"/>
<evidence type="ECO:0000313" key="4">
    <source>
        <dbReference type="Proteomes" id="UP000000305"/>
    </source>
</evidence>
<dbReference type="EMBL" id="GL732561">
    <property type="protein sequence ID" value="EFX77689.1"/>
    <property type="molecule type" value="Genomic_DNA"/>
</dbReference>
<dbReference type="InParanoid" id="E9GSC8"/>
<evidence type="ECO:0000256" key="1">
    <source>
        <dbReference type="SAM" id="MobiDB-lite"/>
    </source>
</evidence>
<dbReference type="eggNOG" id="KOG0987">
    <property type="taxonomic scope" value="Eukaryota"/>
</dbReference>
<gene>
    <name evidence="3" type="ORF">DAPPUDRAFT_105964</name>
</gene>
<dbReference type="KEGG" id="dpx:DAPPUDRAFT_105964"/>
<feature type="compositionally biased region" description="Acidic residues" evidence="1">
    <location>
        <begin position="532"/>
        <end position="547"/>
    </location>
</feature>
<organism evidence="3 4">
    <name type="scientific">Daphnia pulex</name>
    <name type="common">Water flea</name>
    <dbReference type="NCBI Taxonomy" id="6669"/>
    <lineage>
        <taxon>Eukaryota</taxon>
        <taxon>Metazoa</taxon>
        <taxon>Ecdysozoa</taxon>
        <taxon>Arthropoda</taxon>
        <taxon>Crustacea</taxon>
        <taxon>Branchiopoda</taxon>
        <taxon>Diplostraca</taxon>
        <taxon>Cladocera</taxon>
        <taxon>Anomopoda</taxon>
        <taxon>Daphniidae</taxon>
        <taxon>Daphnia</taxon>
    </lineage>
</organism>
<keyword evidence="4" id="KW-1185">Reference proteome</keyword>
<name>E9GSC8_DAPPU</name>
<proteinExistence type="predicted"/>
<dbReference type="Proteomes" id="UP000000305">
    <property type="component" value="Unassembled WGS sequence"/>
</dbReference>
<dbReference type="InterPro" id="IPR046700">
    <property type="entry name" value="DUF6570"/>
</dbReference>